<dbReference type="RefSeq" id="WP_348712977.1">
    <property type="nucleotide sequence ID" value="NZ_CAXIXY010000006.1"/>
</dbReference>
<protein>
    <recommendedName>
        <fullName evidence="4">Peptidase M50B-like protein</fullName>
    </recommendedName>
</protein>
<keyword evidence="1" id="KW-0472">Membrane</keyword>
<feature type="transmembrane region" description="Helical" evidence="1">
    <location>
        <begin position="7"/>
        <end position="24"/>
    </location>
</feature>
<gene>
    <name evidence="2" type="ORF">T190607A01A_40047</name>
</gene>
<name>A0ABP1ESN3_9FLAO</name>
<evidence type="ECO:0000256" key="1">
    <source>
        <dbReference type="SAM" id="Phobius"/>
    </source>
</evidence>
<comment type="caution">
    <text evidence="2">The sequence shown here is derived from an EMBL/GenBank/DDBJ whole genome shotgun (WGS) entry which is preliminary data.</text>
</comment>
<reference evidence="2 3" key="1">
    <citation type="submission" date="2024-05" db="EMBL/GenBank/DDBJ databases">
        <authorList>
            <person name="Duchaud E."/>
        </authorList>
    </citation>
    <scope>NUCLEOTIDE SEQUENCE [LARGE SCALE GENOMIC DNA]</scope>
    <source>
        <strain evidence="2">Ena-SAMPLE-TAB-13-05-2024-13:56:06:370-140302</strain>
    </source>
</reference>
<dbReference type="Proteomes" id="UP001497416">
    <property type="component" value="Unassembled WGS sequence"/>
</dbReference>
<accession>A0ABP1ESN3</accession>
<keyword evidence="1" id="KW-0812">Transmembrane</keyword>
<sequence>MKFSDSLKYFGVLVIATFLTFFFHEMSHWIAYELLGYDAGFTLNGVSVKDSSIQLPKLHRMITSAAGPLFTIIQAIIVYLILKKNKNIFLYPFLFLPFIMRLGAAWANRFQPNDEGRISLDLGLNLYFVSSIVVLLLFFLVAKISKKNKISFLFNSITFIISILLLFVLVFIDSKYKIRFV</sequence>
<organism evidence="2 3">
    <name type="scientific">Tenacibaculum platacis</name>
    <dbReference type="NCBI Taxonomy" id="3137852"/>
    <lineage>
        <taxon>Bacteria</taxon>
        <taxon>Pseudomonadati</taxon>
        <taxon>Bacteroidota</taxon>
        <taxon>Flavobacteriia</taxon>
        <taxon>Flavobacteriales</taxon>
        <taxon>Flavobacteriaceae</taxon>
        <taxon>Tenacibaculum</taxon>
    </lineage>
</organism>
<feature type="transmembrane region" description="Helical" evidence="1">
    <location>
        <begin position="61"/>
        <end position="82"/>
    </location>
</feature>
<feature type="transmembrane region" description="Helical" evidence="1">
    <location>
        <begin position="127"/>
        <end position="145"/>
    </location>
</feature>
<dbReference type="EMBL" id="CAXIXY010000006">
    <property type="protein sequence ID" value="CAL2090610.1"/>
    <property type="molecule type" value="Genomic_DNA"/>
</dbReference>
<evidence type="ECO:0000313" key="3">
    <source>
        <dbReference type="Proteomes" id="UP001497416"/>
    </source>
</evidence>
<keyword evidence="1" id="KW-1133">Transmembrane helix</keyword>
<feature type="transmembrane region" description="Helical" evidence="1">
    <location>
        <begin position="152"/>
        <end position="172"/>
    </location>
</feature>
<evidence type="ECO:0008006" key="4">
    <source>
        <dbReference type="Google" id="ProtNLM"/>
    </source>
</evidence>
<keyword evidence="3" id="KW-1185">Reference proteome</keyword>
<feature type="transmembrane region" description="Helical" evidence="1">
    <location>
        <begin position="89"/>
        <end position="107"/>
    </location>
</feature>
<proteinExistence type="predicted"/>
<evidence type="ECO:0000313" key="2">
    <source>
        <dbReference type="EMBL" id="CAL2090610.1"/>
    </source>
</evidence>